<dbReference type="GO" id="GO:0006364">
    <property type="term" value="P:rRNA processing"/>
    <property type="evidence" value="ECO:0007669"/>
    <property type="project" value="InterPro"/>
</dbReference>
<evidence type="ECO:0000256" key="2">
    <source>
        <dbReference type="SAM" id="MobiDB-lite"/>
    </source>
</evidence>
<comment type="caution">
    <text evidence="5">The sequence shown here is derived from an EMBL/GenBank/DDBJ whole genome shotgun (WGS) entry which is preliminary data.</text>
</comment>
<evidence type="ECO:0000259" key="4">
    <source>
        <dbReference type="Pfam" id="PF25171"/>
    </source>
</evidence>
<keyword evidence="1" id="KW-0853">WD repeat</keyword>
<organism evidence="5 6">
    <name type="scientific">Crepidotus variabilis</name>
    <dbReference type="NCBI Taxonomy" id="179855"/>
    <lineage>
        <taxon>Eukaryota</taxon>
        <taxon>Fungi</taxon>
        <taxon>Dikarya</taxon>
        <taxon>Basidiomycota</taxon>
        <taxon>Agaricomycotina</taxon>
        <taxon>Agaricomycetes</taxon>
        <taxon>Agaricomycetidae</taxon>
        <taxon>Agaricales</taxon>
        <taxon>Agaricineae</taxon>
        <taxon>Crepidotaceae</taxon>
        <taxon>Crepidotus</taxon>
    </lineage>
</organism>
<dbReference type="PANTHER" id="PTHR22840:SF12">
    <property type="entry name" value="WD REPEAT-CONTAINING PROTEIN 36"/>
    <property type="match status" value="1"/>
</dbReference>
<dbReference type="GO" id="GO:0032040">
    <property type="term" value="C:small-subunit processome"/>
    <property type="evidence" value="ECO:0007669"/>
    <property type="project" value="InterPro"/>
</dbReference>
<dbReference type="InterPro" id="IPR007319">
    <property type="entry name" value="WDR36/Utp21_C"/>
</dbReference>
<reference evidence="5" key="1">
    <citation type="submission" date="2020-11" db="EMBL/GenBank/DDBJ databases">
        <authorList>
            <consortium name="DOE Joint Genome Institute"/>
            <person name="Ahrendt S."/>
            <person name="Riley R."/>
            <person name="Andreopoulos W."/>
            <person name="Labutti K."/>
            <person name="Pangilinan J."/>
            <person name="Ruiz-Duenas F.J."/>
            <person name="Barrasa J.M."/>
            <person name="Sanchez-Garcia M."/>
            <person name="Camarero S."/>
            <person name="Miyauchi S."/>
            <person name="Serrano A."/>
            <person name="Linde D."/>
            <person name="Babiker R."/>
            <person name="Drula E."/>
            <person name="Ayuso-Fernandez I."/>
            <person name="Pacheco R."/>
            <person name="Padilla G."/>
            <person name="Ferreira P."/>
            <person name="Barriuso J."/>
            <person name="Kellner H."/>
            <person name="Castanera R."/>
            <person name="Alfaro M."/>
            <person name="Ramirez L."/>
            <person name="Pisabarro A.G."/>
            <person name="Kuo A."/>
            <person name="Tritt A."/>
            <person name="Lipzen A."/>
            <person name="He G."/>
            <person name="Yan M."/>
            <person name="Ng V."/>
            <person name="Cullen D."/>
            <person name="Martin F."/>
            <person name="Rosso M.-N."/>
            <person name="Henrissat B."/>
            <person name="Hibbett D."/>
            <person name="Martinez A.T."/>
            <person name="Grigoriev I.V."/>
        </authorList>
    </citation>
    <scope>NUCLEOTIDE SEQUENCE</scope>
    <source>
        <strain evidence="5">CBS 506.95</strain>
    </source>
</reference>
<feature type="region of interest" description="Disordered" evidence="2">
    <location>
        <begin position="1"/>
        <end position="34"/>
    </location>
</feature>
<dbReference type="InterPro" id="IPR059157">
    <property type="entry name" value="WDR36-Utp21_N"/>
</dbReference>
<gene>
    <name evidence="5" type="ORF">CPB83DRAFT_847447</name>
</gene>
<accession>A0A9P6JTS4</accession>
<feature type="domain" description="WDR36/Utp21 C-terminal" evidence="3">
    <location>
        <begin position="754"/>
        <end position="953"/>
    </location>
</feature>
<protein>
    <submittedName>
        <fullName evidence="5">Utp21 specific WD40 associated putative domain-containing protein</fullName>
    </submittedName>
</protein>
<dbReference type="Pfam" id="PF25171">
    <property type="entry name" value="Beta-prop_WDR36-Utp21_1st"/>
    <property type="match status" value="1"/>
</dbReference>
<keyword evidence="6" id="KW-1185">Reference proteome</keyword>
<dbReference type="PROSITE" id="PS50294">
    <property type="entry name" value="WD_REPEATS_REGION"/>
    <property type="match status" value="1"/>
</dbReference>
<dbReference type="AlphaFoldDB" id="A0A9P6JTS4"/>
<evidence type="ECO:0000313" key="5">
    <source>
        <dbReference type="EMBL" id="KAF9532218.1"/>
    </source>
</evidence>
<dbReference type="Pfam" id="PF04192">
    <property type="entry name" value="Utp21"/>
    <property type="match status" value="1"/>
</dbReference>
<evidence type="ECO:0000259" key="3">
    <source>
        <dbReference type="Pfam" id="PF04192"/>
    </source>
</evidence>
<evidence type="ECO:0000256" key="1">
    <source>
        <dbReference type="PROSITE-ProRule" id="PRU00221"/>
    </source>
</evidence>
<dbReference type="Pfam" id="PF25168">
    <property type="entry name" value="Beta-prop_WDR36-Utp21_2nd"/>
    <property type="match status" value="1"/>
</dbReference>
<feature type="repeat" description="WD" evidence="1">
    <location>
        <begin position="317"/>
        <end position="348"/>
    </location>
</feature>
<proteinExistence type="predicted"/>
<dbReference type="InterPro" id="IPR011047">
    <property type="entry name" value="Quinoprotein_ADH-like_sf"/>
</dbReference>
<dbReference type="EMBL" id="MU157832">
    <property type="protein sequence ID" value="KAF9532218.1"/>
    <property type="molecule type" value="Genomic_DNA"/>
</dbReference>
<feature type="domain" description="WDR36/Utp21 N-terminal" evidence="4">
    <location>
        <begin position="73"/>
        <end position="351"/>
    </location>
</feature>
<dbReference type="GO" id="GO:0034388">
    <property type="term" value="C:Pwp2p-containing subcomplex of 90S preribosome"/>
    <property type="evidence" value="ECO:0007669"/>
    <property type="project" value="TreeGrafter"/>
</dbReference>
<dbReference type="InterPro" id="IPR015943">
    <property type="entry name" value="WD40/YVTN_repeat-like_dom_sf"/>
</dbReference>
<dbReference type="InterPro" id="IPR001680">
    <property type="entry name" value="WD40_rpt"/>
</dbReference>
<dbReference type="SMART" id="SM00320">
    <property type="entry name" value="WD40"/>
    <property type="match status" value="9"/>
</dbReference>
<dbReference type="Proteomes" id="UP000807306">
    <property type="component" value="Unassembled WGS sequence"/>
</dbReference>
<dbReference type="PROSITE" id="PS50082">
    <property type="entry name" value="WD_REPEATS_2"/>
    <property type="match status" value="2"/>
</dbReference>
<dbReference type="Gene3D" id="2.130.10.10">
    <property type="entry name" value="YVTN repeat-like/Quinoprotein amine dehydrogenase"/>
    <property type="match status" value="2"/>
</dbReference>
<evidence type="ECO:0000313" key="6">
    <source>
        <dbReference type="Proteomes" id="UP000807306"/>
    </source>
</evidence>
<sequence length="956" mass="104879">MAATVTITEERISPPPRKKLRHDKLSKPNTKSSKEPRLFVPFRALGLITNHIPFVLQTRSHKGATDGPRVYLLTCLGKAWALWEGGKMGLLFVGPDAPDHISCMAMDGDAVWASSGIYVIKYIRGKEVQRLTNPLEANISFMMIFGTQLLALNENGNQMLVWNTKNFALEATISFDPGFTATSILHPATYLNKVLVSSSEGSLQLWNIKTKTHIHQFLSGKLTSSSTKSANEHGASITALVQSPAIDVVGIGFASGEISVYDVRADERLMRMFMEGGGVRALGFRSDGHPVLASASTAGHIALWDLNEGGRLLHMVRGAHDGAITALEWIPGQPVLVTSGEDNSVKQWLFDSATAPPRLLKFRSGHHAPPHLIRYYGDDGKQLLTASRDRSLRCMSVVRDSRSFELSQGALQKKATSISIPLASLKFPAITSISYSTARSKDWDDIITAHADETFVRTWTMQNKRLGKYNFGLAEDLKAKGKDKGVIGSAKATCITACGNFGIAGSSASQIYMWNMQSGIRRKTFSLGPCPPEISARTGGGKRKERLISGLATDSLNRALVAGTGDGTINFFDFQTTKLEYTLTLPSATVSLLLHRDSGLLAVVCDDMVVRVIDIETRRVVRELTGFHGRILDITFSPDSRWLVTTSLDSVIRTFDVPTGRMIDAFRTSSVATSVSFSPSNDFLATAHVDSVGVYLWANRAQYADVSFQGISPNEVFEVALPSVQGAAEDEALEGLSTLTMSDAPVDLFLTPPQLDGELITLTLLPRSRWQTLLNLEVIQQRNKPKEPPKAPEKAPFFLPTLPGVKARFAPETQETPKAIKKISKRLDRSANGTQSIFIQKLADEEQDGHYEVFFNHAKLLSPAALDLELRSLVTLDQLSLLVGALTRRLHSHRDFEAVQAIQGVFLRIHGDVLVANTEMQTELEKLAEVQKRESQRVLELLSSSLGTLSFVRDML</sequence>
<name>A0A9P6JTS4_9AGAR</name>
<dbReference type="SUPFAM" id="SSF50998">
    <property type="entry name" value="Quinoprotein alcohol dehydrogenase-like"/>
    <property type="match status" value="1"/>
</dbReference>
<feature type="repeat" description="WD" evidence="1">
    <location>
        <begin position="624"/>
        <end position="665"/>
    </location>
</feature>
<dbReference type="PANTHER" id="PTHR22840">
    <property type="entry name" value="WD REPEAT-CONTAINING PROTEIN 36"/>
    <property type="match status" value="1"/>
</dbReference>
<dbReference type="OrthoDB" id="10250769at2759"/>